<gene>
    <name evidence="1" type="ORF">GCM10017577_65480</name>
</gene>
<dbReference type="RefSeq" id="WP_037051957.1">
    <property type="nucleotide sequence ID" value="NZ_BAAAUZ010000019.1"/>
</dbReference>
<evidence type="ECO:0000313" key="2">
    <source>
        <dbReference type="Proteomes" id="UP001143463"/>
    </source>
</evidence>
<protein>
    <submittedName>
        <fullName evidence="1">Uncharacterized protein</fullName>
    </submittedName>
</protein>
<accession>A0A9W6UF27</accession>
<name>A0A9W6UF27_9PSEU</name>
<dbReference type="InterPro" id="IPR023846">
    <property type="entry name" value="CHP04042_MSMEG0570"/>
</dbReference>
<dbReference type="NCBIfam" id="TIGR04042">
    <property type="entry name" value="MSMEG_0570_fam"/>
    <property type="match status" value="1"/>
</dbReference>
<dbReference type="AlphaFoldDB" id="A0A9W6UF27"/>
<organism evidence="1 2">
    <name type="scientific">Pseudonocardia halophobica</name>
    <dbReference type="NCBI Taxonomy" id="29401"/>
    <lineage>
        <taxon>Bacteria</taxon>
        <taxon>Bacillati</taxon>
        <taxon>Actinomycetota</taxon>
        <taxon>Actinomycetes</taxon>
        <taxon>Pseudonocardiales</taxon>
        <taxon>Pseudonocardiaceae</taxon>
        <taxon>Pseudonocardia</taxon>
    </lineage>
</organism>
<keyword evidence="2" id="KW-1185">Reference proteome</keyword>
<evidence type="ECO:0000313" key="1">
    <source>
        <dbReference type="EMBL" id="GLL15398.1"/>
    </source>
</evidence>
<reference evidence="1" key="2">
    <citation type="submission" date="2023-01" db="EMBL/GenBank/DDBJ databases">
        <authorList>
            <person name="Sun Q."/>
            <person name="Evtushenko L."/>
        </authorList>
    </citation>
    <scope>NUCLEOTIDE SEQUENCE</scope>
    <source>
        <strain evidence="1">VKM Ac-1069</strain>
    </source>
</reference>
<sequence>MPEVLFDVRWPDGSTQSFYSPSLIVEEYFRAGHAYPVGDFVDTSRTCMRIADQRVRQKYGFGCAQSVATMAGIERAAARFAADEHVTLEAFRRQEGAGPY</sequence>
<comment type="caution">
    <text evidence="1">The sequence shown here is derived from an EMBL/GenBank/DDBJ whole genome shotgun (WGS) entry which is preliminary data.</text>
</comment>
<dbReference type="Proteomes" id="UP001143463">
    <property type="component" value="Unassembled WGS sequence"/>
</dbReference>
<dbReference type="EMBL" id="BSFQ01000046">
    <property type="protein sequence ID" value="GLL15398.1"/>
    <property type="molecule type" value="Genomic_DNA"/>
</dbReference>
<proteinExistence type="predicted"/>
<reference evidence="1" key="1">
    <citation type="journal article" date="2014" name="Int. J. Syst. Evol. Microbiol.">
        <title>Complete genome sequence of Corynebacterium casei LMG S-19264T (=DSM 44701T), isolated from a smear-ripened cheese.</title>
        <authorList>
            <consortium name="US DOE Joint Genome Institute (JGI-PGF)"/>
            <person name="Walter F."/>
            <person name="Albersmeier A."/>
            <person name="Kalinowski J."/>
            <person name="Ruckert C."/>
        </authorList>
    </citation>
    <scope>NUCLEOTIDE SEQUENCE</scope>
    <source>
        <strain evidence="1">VKM Ac-1069</strain>
    </source>
</reference>